<evidence type="ECO:0000256" key="1">
    <source>
        <dbReference type="ARBA" id="ARBA00000024"/>
    </source>
</evidence>
<keyword evidence="5" id="KW-0378">Hydrolase</keyword>
<feature type="domain" description="Phosphoribosyl-AMP cyclohydrolase" evidence="7">
    <location>
        <begin position="43"/>
        <end position="113"/>
    </location>
</feature>
<dbReference type="Gene3D" id="3.10.20.810">
    <property type="entry name" value="Phosphoribosyl-AMP cyclohydrolase"/>
    <property type="match status" value="1"/>
</dbReference>
<dbReference type="Pfam" id="PF01502">
    <property type="entry name" value="PRA-CH"/>
    <property type="match status" value="1"/>
</dbReference>
<evidence type="ECO:0000256" key="4">
    <source>
        <dbReference type="ARBA" id="ARBA00022605"/>
    </source>
</evidence>
<dbReference type="RefSeq" id="WP_371950220.1">
    <property type="nucleotide sequence ID" value="NZ_JAXCEI010000006.1"/>
</dbReference>
<keyword evidence="4" id="KW-0028">Amino-acid biosynthesis</keyword>
<evidence type="ECO:0000256" key="6">
    <source>
        <dbReference type="ARBA" id="ARBA00023102"/>
    </source>
</evidence>
<dbReference type="PANTHER" id="PTHR42945:SF1">
    <property type="entry name" value="HISTIDINE BIOSYNTHESIS BIFUNCTIONAL PROTEIN HIS7"/>
    <property type="match status" value="1"/>
</dbReference>
<organism evidence="8 9">
    <name type="scientific">Actinomadura monticuli</name>
    <dbReference type="NCBI Taxonomy" id="3097367"/>
    <lineage>
        <taxon>Bacteria</taxon>
        <taxon>Bacillati</taxon>
        <taxon>Actinomycetota</taxon>
        <taxon>Actinomycetes</taxon>
        <taxon>Streptosporangiales</taxon>
        <taxon>Thermomonosporaceae</taxon>
        <taxon>Actinomadura</taxon>
    </lineage>
</organism>
<evidence type="ECO:0000259" key="7">
    <source>
        <dbReference type="Pfam" id="PF01502"/>
    </source>
</evidence>
<comment type="pathway">
    <text evidence="2">Amino-acid biosynthesis; L-histidine biosynthesis; L-histidine from 5-phospho-alpha-D-ribose 1-diphosphate: step 3/9.</text>
</comment>
<dbReference type="SUPFAM" id="SSF141734">
    <property type="entry name" value="HisI-like"/>
    <property type="match status" value="1"/>
</dbReference>
<name>A0ABV4QAW4_9ACTN</name>
<evidence type="ECO:0000256" key="2">
    <source>
        <dbReference type="ARBA" id="ARBA00005169"/>
    </source>
</evidence>
<dbReference type="Proteomes" id="UP001569963">
    <property type="component" value="Unassembled WGS sequence"/>
</dbReference>
<evidence type="ECO:0000256" key="5">
    <source>
        <dbReference type="ARBA" id="ARBA00022801"/>
    </source>
</evidence>
<dbReference type="EMBL" id="JAXCEI010000006">
    <property type="protein sequence ID" value="MFA1540314.1"/>
    <property type="molecule type" value="Genomic_DNA"/>
</dbReference>
<dbReference type="EC" id="3.5.4.19" evidence="3"/>
<dbReference type="InterPro" id="IPR038019">
    <property type="entry name" value="PRib_AMP_CycHydrolase_sf"/>
</dbReference>
<keyword evidence="6" id="KW-0368">Histidine biosynthesis</keyword>
<evidence type="ECO:0000256" key="3">
    <source>
        <dbReference type="ARBA" id="ARBA00012721"/>
    </source>
</evidence>
<comment type="caution">
    <text evidence="8">The sequence shown here is derived from an EMBL/GenBank/DDBJ whole genome shotgun (WGS) entry which is preliminary data.</text>
</comment>
<protein>
    <recommendedName>
        <fullName evidence="3">phosphoribosyl-AMP cyclohydrolase</fullName>
        <ecNumber evidence="3">3.5.4.19</ecNumber>
    </recommendedName>
</protein>
<evidence type="ECO:0000313" key="9">
    <source>
        <dbReference type="Proteomes" id="UP001569963"/>
    </source>
</evidence>
<dbReference type="PANTHER" id="PTHR42945">
    <property type="entry name" value="HISTIDINE BIOSYNTHESIS BIFUNCTIONAL PROTEIN"/>
    <property type="match status" value="1"/>
</dbReference>
<dbReference type="InterPro" id="IPR002496">
    <property type="entry name" value="PRib_AMP_CycHydrolase_dom"/>
</dbReference>
<accession>A0ABV4QAW4</accession>
<sequence length="136" mass="14758">MNELEEGTRLTLDFDKLAGVAATGARVVPVVLQDATGGDVLFIGYANDQALRASLDEKIAVLWSTSRNELWRKGATSGDVLELVDVRVNCEQNSLLYLVNRTTGGACHTKDASGEARPTCYYRSVTGPDTLRHLSE</sequence>
<evidence type="ECO:0000313" key="8">
    <source>
        <dbReference type="EMBL" id="MFA1540314.1"/>
    </source>
</evidence>
<comment type="catalytic activity">
    <reaction evidence="1">
        <text>1-(5-phospho-beta-D-ribosyl)-5'-AMP + H2O = 1-(5-phospho-beta-D-ribosyl)-5-[(5-phospho-beta-D-ribosylamino)methylideneamino]imidazole-4-carboxamide</text>
        <dbReference type="Rhea" id="RHEA:20049"/>
        <dbReference type="ChEBI" id="CHEBI:15377"/>
        <dbReference type="ChEBI" id="CHEBI:58435"/>
        <dbReference type="ChEBI" id="CHEBI:59457"/>
        <dbReference type="EC" id="3.5.4.19"/>
    </reaction>
</comment>
<gene>
    <name evidence="8" type="ORF">SM611_15400</name>
</gene>
<proteinExistence type="predicted"/>
<keyword evidence="9" id="KW-1185">Reference proteome</keyword>
<reference evidence="8 9" key="1">
    <citation type="submission" date="2023-11" db="EMBL/GenBank/DDBJ databases">
        <title>Actinomadura monticuli sp. nov., isolated from volcanic ash.</title>
        <authorList>
            <person name="Lee S.D."/>
            <person name="Yang H."/>
            <person name="Kim I.S."/>
        </authorList>
    </citation>
    <scope>NUCLEOTIDE SEQUENCE [LARGE SCALE GENOMIC DNA]</scope>
    <source>
        <strain evidence="8 9">DLS-62</strain>
    </source>
</reference>